<keyword evidence="1 2" id="KW-0732">Signal</keyword>
<keyword evidence="3" id="KW-0675">Receptor</keyword>
<dbReference type="CDD" id="cd13671">
    <property type="entry name" value="PBP2_TRAP_SBP_like_3"/>
    <property type="match status" value="1"/>
</dbReference>
<dbReference type="PIRSF" id="PIRSF006470">
    <property type="entry name" value="DctB"/>
    <property type="match status" value="1"/>
</dbReference>
<dbReference type="GO" id="GO:0055085">
    <property type="term" value="P:transmembrane transport"/>
    <property type="evidence" value="ECO:0007669"/>
    <property type="project" value="InterPro"/>
</dbReference>
<dbReference type="Pfam" id="PF03480">
    <property type="entry name" value="DctP"/>
    <property type="match status" value="1"/>
</dbReference>
<dbReference type="InterPro" id="IPR004682">
    <property type="entry name" value="TRAP_DctP"/>
</dbReference>
<accession>A0A4R3NIX3</accession>
<dbReference type="AlphaFoldDB" id="A0A4R3NIX3"/>
<dbReference type="NCBIfam" id="NF037995">
    <property type="entry name" value="TRAP_S1"/>
    <property type="match status" value="1"/>
</dbReference>
<evidence type="ECO:0000256" key="1">
    <source>
        <dbReference type="ARBA" id="ARBA00022729"/>
    </source>
</evidence>
<feature type="chain" id="PRO_5020719013" evidence="2">
    <location>
        <begin position="30"/>
        <end position="332"/>
    </location>
</feature>
<proteinExistence type="predicted"/>
<dbReference type="InterPro" id="IPR018389">
    <property type="entry name" value="DctP_fam"/>
</dbReference>
<dbReference type="PANTHER" id="PTHR33376:SF2">
    <property type="entry name" value="DICARBOXYLATE-BINDING PERIPLASMIC PROTEIN"/>
    <property type="match status" value="1"/>
</dbReference>
<evidence type="ECO:0000313" key="3">
    <source>
        <dbReference type="EMBL" id="TCT32668.1"/>
    </source>
</evidence>
<evidence type="ECO:0000256" key="2">
    <source>
        <dbReference type="SAM" id="SignalP"/>
    </source>
</evidence>
<dbReference type="RefSeq" id="WP_132313849.1">
    <property type="nucleotide sequence ID" value="NZ_SMAR01000038.1"/>
</dbReference>
<dbReference type="PANTHER" id="PTHR33376">
    <property type="match status" value="1"/>
</dbReference>
<dbReference type="EMBL" id="SMAR01000038">
    <property type="protein sequence ID" value="TCT32668.1"/>
    <property type="molecule type" value="Genomic_DNA"/>
</dbReference>
<dbReference type="OrthoDB" id="9803763at2"/>
<dbReference type="InterPro" id="IPR038404">
    <property type="entry name" value="TRAP_DctP_sf"/>
</dbReference>
<reference evidence="3 4" key="1">
    <citation type="submission" date="2019-03" db="EMBL/GenBank/DDBJ databases">
        <title>Freshwater and sediment microbial communities from various areas in North America, analyzing microbe dynamics in response to fracking.</title>
        <authorList>
            <person name="Lamendella R."/>
        </authorList>
    </citation>
    <scope>NUCLEOTIDE SEQUENCE [LARGE SCALE GENOMIC DNA]</scope>
    <source>
        <strain evidence="3 4">175.2</strain>
    </source>
</reference>
<dbReference type="GO" id="GO:0030246">
    <property type="term" value="F:carbohydrate binding"/>
    <property type="evidence" value="ECO:0007669"/>
    <property type="project" value="TreeGrafter"/>
</dbReference>
<evidence type="ECO:0000313" key="4">
    <source>
        <dbReference type="Proteomes" id="UP000295097"/>
    </source>
</evidence>
<name>A0A4R3NIX3_9HYPH</name>
<dbReference type="NCBIfam" id="TIGR00787">
    <property type="entry name" value="dctP"/>
    <property type="match status" value="1"/>
</dbReference>
<keyword evidence="4" id="KW-1185">Reference proteome</keyword>
<organism evidence="3 4">
    <name type="scientific">Martelella mediterranea</name>
    <dbReference type="NCBI Taxonomy" id="293089"/>
    <lineage>
        <taxon>Bacteria</taxon>
        <taxon>Pseudomonadati</taxon>
        <taxon>Pseudomonadota</taxon>
        <taxon>Alphaproteobacteria</taxon>
        <taxon>Hyphomicrobiales</taxon>
        <taxon>Aurantimonadaceae</taxon>
        <taxon>Martelella</taxon>
    </lineage>
</organism>
<dbReference type="Proteomes" id="UP000295097">
    <property type="component" value="Unassembled WGS sequence"/>
</dbReference>
<feature type="signal peptide" evidence="2">
    <location>
        <begin position="1"/>
        <end position="29"/>
    </location>
</feature>
<dbReference type="Gene3D" id="3.40.190.170">
    <property type="entry name" value="Bacterial extracellular solute-binding protein, family 7"/>
    <property type="match status" value="1"/>
</dbReference>
<gene>
    <name evidence="3" type="ORF">EDC90_103817</name>
</gene>
<protein>
    <submittedName>
        <fullName evidence="3">Tripartite ATP-independent transporter DctP family solute receptor</fullName>
    </submittedName>
</protein>
<comment type="caution">
    <text evidence="3">The sequence shown here is derived from an EMBL/GenBank/DDBJ whole genome shotgun (WGS) entry which is preliminary data.</text>
</comment>
<dbReference type="GO" id="GO:0030288">
    <property type="term" value="C:outer membrane-bounded periplasmic space"/>
    <property type="evidence" value="ECO:0007669"/>
    <property type="project" value="InterPro"/>
</dbReference>
<sequence length="332" mass="36874">MKKFNKVLGLAGVSVLAMGTAFGPSAAFAKTVFEIAFNQPETHPQFKAMQRFGEALEERTDGEYSVQIFPNELLGAQKETVEMAQTGTIAMSLAAASLLESWNPDFVVFNLPYVFDSIEHQKQIVNDPEIVGDLYNSVADQGIVVVAAFTAGSRNVYLKDHPVHTPEDLAGQKIRVMQSQTNIDMMNMMGGNGIAMGQGEVYTAIQTGVLDGGENNEVTYWSLKHSEIAPYFSYTQHLMIPDYLVMNVDYFEDMPDDVKTIFMEELQKAANYEFEVFAEDAAKSRALAEEAGAKFNEVDLQPFRDAVRPLTEEKLTSDVTKKIYSQMHPASE</sequence>